<dbReference type="SUPFAM" id="SSF82549">
    <property type="entry name" value="DAK1/DegV-like"/>
    <property type="match status" value="1"/>
</dbReference>
<dbReference type="Gene3D" id="3.30.1180.10">
    <property type="match status" value="1"/>
</dbReference>
<protein>
    <submittedName>
        <fullName evidence="2">DegV family protein with EDD domain</fullName>
    </submittedName>
</protein>
<accession>A0A2Y9B8B8</accession>
<evidence type="ECO:0000313" key="2">
    <source>
        <dbReference type="EMBL" id="PWJ32250.1"/>
    </source>
</evidence>
<dbReference type="PROSITE" id="PS51482">
    <property type="entry name" value="DEGV"/>
    <property type="match status" value="1"/>
</dbReference>
<dbReference type="AlphaFoldDB" id="A0A2Y9B8B8"/>
<sequence length="287" mass="31243">MKTAVITDSNSGIKKQEAKELGIFLIPMPVIIDGTVRYEETDLTQEEFYQSLTNGKSVTTSQPSPGDVMDLWDRVLAQGYDCLVYIPMSSGLSQSCHTALALSEDYGGKVQVVDNHRISVTMRESVLEAKQMAGQDASALEIKECLEASAYQSTIYLAVDTLEFLLKGGRITPAAAALGTVLNIKPILSIQGERLDAFAKVRGMKKSKKKIIEALKDDLSNRFHNPDMEKVRIGAAGSHLAEEEALDWKRTLEEAFPGAYVYYDPLSLSIGCHTGPGAFGVGMSILS</sequence>
<evidence type="ECO:0000313" key="3">
    <source>
        <dbReference type="Proteomes" id="UP000245845"/>
    </source>
</evidence>
<dbReference type="InterPro" id="IPR003797">
    <property type="entry name" value="DegV"/>
</dbReference>
<dbReference type="InterPro" id="IPR043168">
    <property type="entry name" value="DegV_C"/>
</dbReference>
<comment type="caution">
    <text evidence="2">The sequence shown here is derived from an EMBL/GenBank/DDBJ whole genome shotgun (WGS) entry which is preliminary data.</text>
</comment>
<dbReference type="NCBIfam" id="TIGR00762">
    <property type="entry name" value="DegV"/>
    <property type="match status" value="1"/>
</dbReference>
<dbReference type="RefSeq" id="WP_109729604.1">
    <property type="nucleotide sequence ID" value="NZ_BAAACK010000007.1"/>
</dbReference>
<gene>
    <name evidence="2" type="ORF">A8806_101538</name>
</gene>
<dbReference type="PANTHER" id="PTHR33434:SF2">
    <property type="entry name" value="FATTY ACID-BINDING PROTEIN TM_1468"/>
    <property type="match status" value="1"/>
</dbReference>
<dbReference type="GO" id="GO:0008289">
    <property type="term" value="F:lipid binding"/>
    <property type="evidence" value="ECO:0007669"/>
    <property type="project" value="UniProtKB-KW"/>
</dbReference>
<keyword evidence="3" id="KW-1185">Reference proteome</keyword>
<name>A0A2Y9B8B8_9FIRM</name>
<keyword evidence="1" id="KW-0446">Lipid-binding</keyword>
<proteinExistence type="predicted"/>
<dbReference type="Proteomes" id="UP000245845">
    <property type="component" value="Unassembled WGS sequence"/>
</dbReference>
<organism evidence="2 3">
    <name type="scientific">Faecalicatena orotica</name>
    <dbReference type="NCBI Taxonomy" id="1544"/>
    <lineage>
        <taxon>Bacteria</taxon>
        <taxon>Bacillati</taxon>
        <taxon>Bacillota</taxon>
        <taxon>Clostridia</taxon>
        <taxon>Lachnospirales</taxon>
        <taxon>Lachnospiraceae</taxon>
        <taxon>Faecalicatena</taxon>
    </lineage>
</organism>
<dbReference type="InterPro" id="IPR050270">
    <property type="entry name" value="DegV_domain_contain"/>
</dbReference>
<reference evidence="2 3" key="1">
    <citation type="submission" date="2018-05" db="EMBL/GenBank/DDBJ databases">
        <title>The Hungate 1000. A catalogue of reference genomes from the rumen microbiome.</title>
        <authorList>
            <person name="Kelly W."/>
        </authorList>
    </citation>
    <scope>NUCLEOTIDE SEQUENCE [LARGE SCALE GENOMIC DNA]</scope>
    <source>
        <strain evidence="2 3">NLAE-zl-C242</strain>
    </source>
</reference>
<evidence type="ECO:0000256" key="1">
    <source>
        <dbReference type="ARBA" id="ARBA00023121"/>
    </source>
</evidence>
<dbReference type="EMBL" id="QGDL01000001">
    <property type="protein sequence ID" value="PWJ32250.1"/>
    <property type="molecule type" value="Genomic_DNA"/>
</dbReference>
<dbReference type="Pfam" id="PF02645">
    <property type="entry name" value="DegV"/>
    <property type="match status" value="1"/>
</dbReference>
<dbReference type="Gene3D" id="3.40.50.10170">
    <property type="match status" value="1"/>
</dbReference>
<dbReference type="OrthoDB" id="9780216at2"/>
<dbReference type="PANTHER" id="PTHR33434">
    <property type="entry name" value="DEGV DOMAIN-CONTAINING PROTEIN DR_1986-RELATED"/>
    <property type="match status" value="1"/>
</dbReference>